<dbReference type="Pfam" id="PF00378">
    <property type="entry name" value="ECH_1"/>
    <property type="match status" value="1"/>
</dbReference>
<accession>A0A078A6S7</accession>
<organism evidence="4 5">
    <name type="scientific">Stylonychia lemnae</name>
    <name type="common">Ciliate</name>
    <dbReference type="NCBI Taxonomy" id="5949"/>
    <lineage>
        <taxon>Eukaryota</taxon>
        <taxon>Sar</taxon>
        <taxon>Alveolata</taxon>
        <taxon>Ciliophora</taxon>
        <taxon>Intramacronucleata</taxon>
        <taxon>Spirotrichea</taxon>
        <taxon>Stichotrichia</taxon>
        <taxon>Sporadotrichida</taxon>
        <taxon>Oxytrichidae</taxon>
        <taxon>Stylonychinae</taxon>
        <taxon>Stylonychia</taxon>
    </lineage>
</organism>
<dbReference type="InterPro" id="IPR029045">
    <property type="entry name" value="ClpP/crotonase-like_dom_sf"/>
</dbReference>
<dbReference type="SUPFAM" id="SSF52096">
    <property type="entry name" value="ClpP/crotonase"/>
    <property type="match status" value="1"/>
</dbReference>
<keyword evidence="5" id="KW-1185">Reference proteome</keyword>
<dbReference type="PANTHER" id="PTHR43684">
    <property type="match status" value="1"/>
</dbReference>
<evidence type="ECO:0000256" key="1">
    <source>
        <dbReference type="ARBA" id="ARBA00004275"/>
    </source>
</evidence>
<dbReference type="InterPro" id="IPR001753">
    <property type="entry name" value="Enoyl-CoA_hydra/iso"/>
</dbReference>
<gene>
    <name evidence="4" type="primary">Contig11580.g12396</name>
    <name evidence="4" type="ORF">STYLEM_5445</name>
</gene>
<dbReference type="CDD" id="cd06558">
    <property type="entry name" value="crotonase-like"/>
    <property type="match status" value="1"/>
</dbReference>
<dbReference type="AlphaFoldDB" id="A0A078A6S7"/>
<dbReference type="GO" id="GO:0004165">
    <property type="term" value="F:delta(3)-delta(2)-enoyl-CoA isomerase activity"/>
    <property type="evidence" value="ECO:0007669"/>
    <property type="project" value="UniProtKB-ARBA"/>
</dbReference>
<evidence type="ECO:0000313" key="5">
    <source>
        <dbReference type="Proteomes" id="UP000039865"/>
    </source>
</evidence>
<dbReference type="GO" id="GO:0005777">
    <property type="term" value="C:peroxisome"/>
    <property type="evidence" value="ECO:0007669"/>
    <property type="project" value="UniProtKB-SubCell"/>
</dbReference>
<dbReference type="EMBL" id="CCKQ01005279">
    <property type="protein sequence ID" value="CDW76444.1"/>
    <property type="molecule type" value="Genomic_DNA"/>
</dbReference>
<keyword evidence="2" id="KW-0576">Peroxisome</keyword>
<comment type="subcellular location">
    <subcellularLocation>
        <location evidence="1">Peroxisome</location>
    </subcellularLocation>
</comment>
<dbReference type="Gene3D" id="3.90.226.10">
    <property type="entry name" value="2-enoyl-CoA Hydratase, Chain A, domain 1"/>
    <property type="match status" value="1"/>
</dbReference>
<keyword evidence="3 4" id="KW-0413">Isomerase</keyword>
<evidence type="ECO:0000256" key="2">
    <source>
        <dbReference type="ARBA" id="ARBA00023140"/>
    </source>
</evidence>
<dbReference type="PANTHER" id="PTHR43684:SF1">
    <property type="entry name" value="ENOYL-COA DELTA ISOMERASE 2"/>
    <property type="match status" value="1"/>
</dbReference>
<protein>
    <submittedName>
        <fullName evidence="4">Enoyl-delta isomerase mitochondrial-like</fullName>
    </submittedName>
</protein>
<dbReference type="OrthoDB" id="1737613at2759"/>
<dbReference type="InterPro" id="IPR051053">
    <property type="entry name" value="ECH/Chromodomain_protein"/>
</dbReference>
<dbReference type="Proteomes" id="UP000039865">
    <property type="component" value="Unassembled WGS sequence"/>
</dbReference>
<name>A0A078A6S7_STYLE</name>
<evidence type="ECO:0000313" key="4">
    <source>
        <dbReference type="EMBL" id="CDW76444.1"/>
    </source>
</evidence>
<proteinExistence type="predicted"/>
<reference evidence="4 5" key="1">
    <citation type="submission" date="2014-06" db="EMBL/GenBank/DDBJ databases">
        <authorList>
            <person name="Swart Estienne"/>
        </authorList>
    </citation>
    <scope>NUCLEOTIDE SEQUENCE [LARGE SCALE GENOMIC DNA]</scope>
    <source>
        <strain evidence="4 5">130c</strain>
    </source>
</reference>
<dbReference type="InParanoid" id="A0A078A6S7"/>
<sequence length="295" mass="33070">MSYNRQNFKQVGNLFHGIHPNGVQEIKFNNPGKKNAIDMEDLLKLADLFNDANNNDQVRVVLIHGGSYYSSGNDLSIFMKKLESHSVEEVIKMAQEGAQVIIVKMLTALLDLEKPLVLMVSGAAIGVACTMSAYADFIYCTPEAIFKTPFLQSFQSPEGGSTFTFQQQLSRRVAAQMIFADKSLTAKQALKLGYITDIIEAKDIQIENGEYFDIDKIPCIPQILKNDLKTTVNAKRLLNEGLNKKHLMKTIEREGKSLAGIYADEEFLPKLFQYMSQNTSRKAKTQPQPLHDAKL</sequence>
<evidence type="ECO:0000256" key="3">
    <source>
        <dbReference type="ARBA" id="ARBA00023235"/>
    </source>
</evidence>